<dbReference type="Pfam" id="PF01753">
    <property type="entry name" value="zf-MYND"/>
    <property type="match status" value="1"/>
</dbReference>
<evidence type="ECO:0000256" key="1">
    <source>
        <dbReference type="ARBA" id="ARBA00022723"/>
    </source>
</evidence>
<dbReference type="SUPFAM" id="SSF144232">
    <property type="entry name" value="HIT/MYND zinc finger-like"/>
    <property type="match status" value="1"/>
</dbReference>
<dbReference type="InterPro" id="IPR002893">
    <property type="entry name" value="Znf_MYND"/>
</dbReference>
<feature type="domain" description="MYND-type" evidence="5">
    <location>
        <begin position="1113"/>
        <end position="1155"/>
    </location>
</feature>
<dbReference type="EMBL" id="JAFIMR010000021">
    <property type="protein sequence ID" value="KAI1865689.1"/>
    <property type="molecule type" value="Genomic_DNA"/>
</dbReference>
<keyword evidence="1" id="KW-0479">Metal-binding</keyword>
<gene>
    <name evidence="6" type="ORF">JX265_008012</name>
</gene>
<organism evidence="6 7">
    <name type="scientific">Neoarthrinium moseri</name>
    <dbReference type="NCBI Taxonomy" id="1658444"/>
    <lineage>
        <taxon>Eukaryota</taxon>
        <taxon>Fungi</taxon>
        <taxon>Dikarya</taxon>
        <taxon>Ascomycota</taxon>
        <taxon>Pezizomycotina</taxon>
        <taxon>Sordariomycetes</taxon>
        <taxon>Xylariomycetidae</taxon>
        <taxon>Amphisphaeriales</taxon>
        <taxon>Apiosporaceae</taxon>
        <taxon>Neoarthrinium</taxon>
    </lineage>
</organism>
<evidence type="ECO:0000256" key="3">
    <source>
        <dbReference type="ARBA" id="ARBA00022833"/>
    </source>
</evidence>
<evidence type="ECO:0000313" key="7">
    <source>
        <dbReference type="Proteomes" id="UP000829685"/>
    </source>
</evidence>
<dbReference type="PROSITE" id="PS50865">
    <property type="entry name" value="ZF_MYND_2"/>
    <property type="match status" value="1"/>
</dbReference>
<keyword evidence="3" id="KW-0862">Zinc</keyword>
<evidence type="ECO:0000256" key="4">
    <source>
        <dbReference type="PROSITE-ProRule" id="PRU00134"/>
    </source>
</evidence>
<dbReference type="GO" id="GO:0008270">
    <property type="term" value="F:zinc ion binding"/>
    <property type="evidence" value="ECO:0007669"/>
    <property type="project" value="UniProtKB-KW"/>
</dbReference>
<proteinExistence type="predicted"/>
<sequence length="1158" mass="127700">MFNPAVANYLTQFYALGNTPAVDLARELPHGVDADCLLLGCGDVRNILFTAYSRQGLPPSKLDITCCDIQPAIIARNVFPFSLVTAEQNPTDHSTAWSIYYDLYLRDEIIEVVRAHLARLLSASKSLETWRGTSFNILQSFCDEGTLRLVRACWLGMSSATSDANSKNNFVENLQRTTRAQEMLFGKVDRSQILTGLRSAAPVATQAMSDTQLRGFNKHWWEHGNPLLGFHLASAFIQLAPKSPLSPEDGDNRGAGKAVHAATSQFRGWLKAFQHSRETIKIRWMVADALTFCHVLQVPLDSRNLSSNMYRRQFDTTTCDLDSHEYGTLGNAPRLFDVVDTSNLADHFGPLNYLVAIKPLLKDAATSTVWLETLLKTENSRQAHFESLLCGPSTTISLLLGLSAIETWTNASTMSCVDEFFIAASMGNSSPQIHSRMAWKLNKHLAGDGKSPTKVRMDPDALVGVICGICSKMFAHATADGSQSNHPRSAYPPYHCGSLAALISLIRTNIDSNWPEVLRQVSETLSQSSYALFRQELWTQLHLYGLHEEPQRHGVNPAAGRLHSWNSIPDIVSLTLVIPRACLDKLYASEYLKVVAPTLQLVVAPSKSPGHDQQSVFLDLHVGFGRVSTQEVSDGGTSISVREDNAGWSGDSPLVVSCYVPSSILQIDPVATSIRLAIQTTKAALLTYRVAGFGPNLSVYEASITDTSHVFITRHLPGLQGPSVITGSRSQEKRVGSHNSSETTWISSGLDERSHKVLNLTGHVDFVSDLGKKLLANKSPIELQQSSPYVINIVFGKNKLIAPVAFPLPVSTELSKTRIARKSAYVEVIAQIADPLNSDSLAGFMFPIVLSPDLMPTLLSGHHLNLDTLPILDVDRKYKSQNQFLNTLVGSQFSVREKPLRNLERSSLGISTNLRLNFKESIFTMFMLSSGLQGGQTGMFTLSYGDLGVTMLIFVRAIRIDGAAGSAVLDAAVLPLTMDIVRSKEMEEFLLLLRELQLCQINVDDKELSLWRRVIPALVERCRTWSHTERCEYRKPGATIPLTQETGKQFLCSCGNGQMPDNFLNIPEWDVASKHAVRIAISPTFSVPFVEDVLDTSPLKMKGKMEDLMVEKCRSCGKTKAANGGKLMACARCKEVSYCSKDCQKADWKKHRMECSAD</sequence>
<dbReference type="PANTHER" id="PTHR10237">
    <property type="entry name" value="DEFORMED EPIDERMAL AUTOREGULATORY FACTOR 1 HOMOLOG SUPPRESSIN"/>
    <property type="match status" value="1"/>
</dbReference>
<evidence type="ECO:0000259" key="5">
    <source>
        <dbReference type="PROSITE" id="PS50865"/>
    </source>
</evidence>
<keyword evidence="7" id="KW-1185">Reference proteome</keyword>
<dbReference type="PANTHER" id="PTHR10237:SF15">
    <property type="entry name" value="LD37257P"/>
    <property type="match status" value="1"/>
</dbReference>
<dbReference type="AlphaFoldDB" id="A0A9P9WIZ3"/>
<comment type="caution">
    <text evidence="6">The sequence shown here is derived from an EMBL/GenBank/DDBJ whole genome shotgun (WGS) entry which is preliminary data.</text>
</comment>
<evidence type="ECO:0000256" key="2">
    <source>
        <dbReference type="ARBA" id="ARBA00022771"/>
    </source>
</evidence>
<dbReference type="Proteomes" id="UP000829685">
    <property type="component" value="Unassembled WGS sequence"/>
</dbReference>
<dbReference type="GO" id="GO:0005634">
    <property type="term" value="C:nucleus"/>
    <property type="evidence" value="ECO:0007669"/>
    <property type="project" value="TreeGrafter"/>
</dbReference>
<dbReference type="GO" id="GO:0000981">
    <property type="term" value="F:DNA-binding transcription factor activity, RNA polymerase II-specific"/>
    <property type="evidence" value="ECO:0007669"/>
    <property type="project" value="TreeGrafter"/>
</dbReference>
<dbReference type="Pfam" id="PF14737">
    <property type="entry name" value="DUF4470"/>
    <property type="match status" value="1"/>
</dbReference>
<keyword evidence="2 4" id="KW-0863">Zinc-finger</keyword>
<name>A0A9P9WIZ3_9PEZI</name>
<dbReference type="Gene3D" id="6.10.140.2220">
    <property type="match status" value="1"/>
</dbReference>
<dbReference type="PROSITE" id="PS01360">
    <property type="entry name" value="ZF_MYND_1"/>
    <property type="match status" value="1"/>
</dbReference>
<dbReference type="InterPro" id="IPR024119">
    <property type="entry name" value="TF_DEAF-1"/>
</dbReference>
<protein>
    <recommendedName>
        <fullName evidence="5">MYND-type domain-containing protein</fullName>
    </recommendedName>
</protein>
<accession>A0A9P9WIZ3</accession>
<evidence type="ECO:0000313" key="6">
    <source>
        <dbReference type="EMBL" id="KAI1865689.1"/>
    </source>
</evidence>
<dbReference type="InterPro" id="IPR027974">
    <property type="entry name" value="DUF4470"/>
</dbReference>
<reference evidence="6" key="1">
    <citation type="submission" date="2021-03" db="EMBL/GenBank/DDBJ databases">
        <title>Revisited historic fungal species revealed as producer of novel bioactive compounds through whole genome sequencing and comparative genomics.</title>
        <authorList>
            <person name="Vignolle G.A."/>
            <person name="Hochenegger N."/>
            <person name="Mach R.L."/>
            <person name="Mach-Aigner A.R."/>
            <person name="Javad Rahimi M."/>
            <person name="Salim K.A."/>
            <person name="Chan C.M."/>
            <person name="Lim L.B.L."/>
            <person name="Cai F."/>
            <person name="Druzhinina I.S."/>
            <person name="U'Ren J.M."/>
            <person name="Derntl C."/>
        </authorList>
    </citation>
    <scope>NUCLEOTIDE SEQUENCE</scope>
    <source>
        <strain evidence="6">TUCIM 5799</strain>
    </source>
</reference>